<dbReference type="GeneID" id="300113811"/>
<proteinExistence type="predicted"/>
<dbReference type="GO" id="GO:0005829">
    <property type="term" value="C:cytosol"/>
    <property type="evidence" value="ECO:0007669"/>
    <property type="project" value="TreeGrafter"/>
</dbReference>
<dbReference type="AlphaFoldDB" id="A0A385D7B0"/>
<dbReference type="EMBL" id="CP031742">
    <property type="protein sequence ID" value="AXQ54252.1"/>
    <property type="molecule type" value="Genomic_DNA"/>
</dbReference>
<dbReference type="SUPFAM" id="SSF160582">
    <property type="entry name" value="MbtH-like"/>
    <property type="match status" value="1"/>
</dbReference>
<evidence type="ECO:0000313" key="2">
    <source>
        <dbReference type="EMBL" id="AXQ54252.1"/>
    </source>
</evidence>
<dbReference type="InterPro" id="IPR005153">
    <property type="entry name" value="MbtH-like_dom"/>
</dbReference>
<dbReference type="KEGG" id="sky:D0C37_06305"/>
<dbReference type="Proteomes" id="UP000259636">
    <property type="component" value="Chromosome"/>
</dbReference>
<dbReference type="InterPro" id="IPR037407">
    <property type="entry name" value="MLP_fam"/>
</dbReference>
<accession>A0A385D7B0</accession>
<evidence type="ECO:0000313" key="3">
    <source>
        <dbReference type="Proteomes" id="UP000259636"/>
    </source>
</evidence>
<feature type="domain" description="MbtH-like" evidence="1">
    <location>
        <begin position="3"/>
        <end position="53"/>
    </location>
</feature>
<reference evidence="2 3" key="1">
    <citation type="submission" date="2018-08" db="EMBL/GenBank/DDBJ databases">
        <authorList>
            <person name="Ferrada E.E."/>
            <person name="Latorre B.A."/>
        </authorList>
    </citation>
    <scope>NUCLEOTIDE SEQUENCE [LARGE SCALE GENOMIC DNA]</scope>
    <source>
        <strain evidence="2 3">VK-A60T</strain>
    </source>
</reference>
<dbReference type="Gene3D" id="3.90.820.10">
    <property type="entry name" value="Structural Genomics, Unknown Function 30-nov-00 1gh9 Mol_id"/>
    <property type="match status" value="1"/>
</dbReference>
<dbReference type="Pfam" id="PF03621">
    <property type="entry name" value="MbtH"/>
    <property type="match status" value="1"/>
</dbReference>
<dbReference type="InterPro" id="IPR038020">
    <property type="entry name" value="MbtH-like_sf"/>
</dbReference>
<sequence>MSNPFENSDRSYDVLVNDEGQHSLWPTGTTVPAGWRTVLADRSREECLAHVEAHWTDMRPRSLRAATA</sequence>
<protein>
    <submittedName>
        <fullName evidence="2">MbtH family protein</fullName>
    </submittedName>
</protein>
<gene>
    <name evidence="2" type="ORF">D0C37_06305</name>
</gene>
<dbReference type="SMART" id="SM00923">
    <property type="entry name" value="MbtH"/>
    <property type="match status" value="1"/>
</dbReference>
<organism evidence="2 3">
    <name type="scientific">Streptomyces koyangensis</name>
    <dbReference type="NCBI Taxonomy" id="188770"/>
    <lineage>
        <taxon>Bacteria</taxon>
        <taxon>Bacillati</taxon>
        <taxon>Actinomycetota</taxon>
        <taxon>Actinomycetes</taxon>
        <taxon>Kitasatosporales</taxon>
        <taxon>Streptomycetaceae</taxon>
        <taxon>Streptomyces</taxon>
        <taxon>Streptomyces aurantiacus group</taxon>
    </lineage>
</organism>
<evidence type="ECO:0000259" key="1">
    <source>
        <dbReference type="SMART" id="SM00923"/>
    </source>
</evidence>
<dbReference type="GO" id="GO:0019290">
    <property type="term" value="P:siderophore biosynthetic process"/>
    <property type="evidence" value="ECO:0007669"/>
    <property type="project" value="TreeGrafter"/>
</dbReference>
<name>A0A385D7B0_9ACTN</name>
<dbReference type="PANTHER" id="PTHR38444:SF1">
    <property type="entry name" value="ENTEROBACTIN BIOSYNTHESIS PROTEIN YBDZ"/>
    <property type="match status" value="1"/>
</dbReference>
<dbReference type="RefSeq" id="WP_003951360.1">
    <property type="nucleotide sequence ID" value="NZ_CP031742.1"/>
</dbReference>
<dbReference type="PANTHER" id="PTHR38444">
    <property type="entry name" value="ENTEROBACTIN BIOSYNTHESIS PROTEIN YBDZ"/>
    <property type="match status" value="1"/>
</dbReference>